<evidence type="ECO:0000256" key="4">
    <source>
        <dbReference type="SAM" id="SignalP"/>
    </source>
</evidence>
<sequence length="203" mass="22266">MAISIRKSLILVLSLFAVSVSTPAAAQLQSQGYKFLEAVKKREGQEIIDMLAASNNQLVTSREFTTGDTALHIVARRRDLQYLKYFSQKGADVNALNKAGESPLTIAVGLGWLEGVEYLLFRKARTDVTNQTGETPLIQAVHQRSTDMIEMLLEAGADPDRNDNSGRSARDYAQLDTRNSRILAAIEEHEKEKSSAPVYGPGG</sequence>
<reference evidence="6" key="1">
    <citation type="journal article" date="2019" name="Int. J. Syst. Evol. Microbiol.">
        <title>The Global Catalogue of Microorganisms (GCM) 10K type strain sequencing project: providing services to taxonomists for standard genome sequencing and annotation.</title>
        <authorList>
            <consortium name="The Broad Institute Genomics Platform"/>
            <consortium name="The Broad Institute Genome Sequencing Center for Infectious Disease"/>
            <person name="Wu L."/>
            <person name="Ma J."/>
        </authorList>
    </citation>
    <scope>NUCLEOTIDE SEQUENCE [LARGE SCALE GENOMIC DNA]</scope>
    <source>
        <strain evidence="6">CGMCC 1.15297</strain>
    </source>
</reference>
<name>A0ABQ1FGQ3_9SPHN</name>
<dbReference type="Pfam" id="PF00023">
    <property type="entry name" value="Ank"/>
    <property type="match status" value="1"/>
</dbReference>
<dbReference type="SMART" id="SM00248">
    <property type="entry name" value="ANK"/>
    <property type="match status" value="3"/>
</dbReference>
<evidence type="ECO:0000256" key="2">
    <source>
        <dbReference type="ARBA" id="ARBA00023043"/>
    </source>
</evidence>
<feature type="repeat" description="ANK" evidence="3">
    <location>
        <begin position="132"/>
        <end position="164"/>
    </location>
</feature>
<feature type="signal peptide" evidence="4">
    <location>
        <begin position="1"/>
        <end position="26"/>
    </location>
</feature>
<gene>
    <name evidence="5" type="ORF">GCM10010923_20130</name>
</gene>
<evidence type="ECO:0000313" key="5">
    <source>
        <dbReference type="EMBL" id="GGA09683.1"/>
    </source>
</evidence>
<evidence type="ECO:0000256" key="3">
    <source>
        <dbReference type="PROSITE-ProRule" id="PRU00023"/>
    </source>
</evidence>
<comment type="caution">
    <text evidence="5">The sequence shown here is derived from an EMBL/GenBank/DDBJ whole genome shotgun (WGS) entry which is preliminary data.</text>
</comment>
<dbReference type="PROSITE" id="PS50088">
    <property type="entry name" value="ANK_REPEAT"/>
    <property type="match status" value="2"/>
</dbReference>
<dbReference type="Pfam" id="PF12796">
    <property type="entry name" value="Ank_2"/>
    <property type="match status" value="1"/>
</dbReference>
<proteinExistence type="predicted"/>
<keyword evidence="2 3" id="KW-0040">ANK repeat</keyword>
<dbReference type="InterPro" id="IPR002110">
    <property type="entry name" value="Ankyrin_rpt"/>
</dbReference>
<keyword evidence="4" id="KW-0732">Signal</keyword>
<keyword evidence="1" id="KW-0677">Repeat</keyword>
<accession>A0ABQ1FGQ3</accession>
<evidence type="ECO:0008006" key="7">
    <source>
        <dbReference type="Google" id="ProtNLM"/>
    </source>
</evidence>
<dbReference type="SUPFAM" id="SSF48403">
    <property type="entry name" value="Ankyrin repeat"/>
    <property type="match status" value="1"/>
</dbReference>
<feature type="chain" id="PRO_5045162561" description="Ankyrin repeat domain-containing protein" evidence="4">
    <location>
        <begin position="27"/>
        <end position="203"/>
    </location>
</feature>
<dbReference type="InterPro" id="IPR036770">
    <property type="entry name" value="Ankyrin_rpt-contain_sf"/>
</dbReference>
<dbReference type="PANTHER" id="PTHR24171">
    <property type="entry name" value="ANKYRIN REPEAT DOMAIN-CONTAINING PROTEIN 39-RELATED"/>
    <property type="match status" value="1"/>
</dbReference>
<dbReference type="Gene3D" id="1.25.40.20">
    <property type="entry name" value="Ankyrin repeat-containing domain"/>
    <property type="match status" value="1"/>
</dbReference>
<dbReference type="Proteomes" id="UP000603317">
    <property type="component" value="Unassembled WGS sequence"/>
</dbReference>
<evidence type="ECO:0000256" key="1">
    <source>
        <dbReference type="ARBA" id="ARBA00022737"/>
    </source>
</evidence>
<evidence type="ECO:0000313" key="6">
    <source>
        <dbReference type="Proteomes" id="UP000603317"/>
    </source>
</evidence>
<dbReference type="RefSeq" id="WP_229658162.1">
    <property type="nucleotide sequence ID" value="NZ_BMID01000001.1"/>
</dbReference>
<feature type="repeat" description="ANK" evidence="3">
    <location>
        <begin position="66"/>
        <end position="98"/>
    </location>
</feature>
<dbReference type="PROSITE" id="PS50297">
    <property type="entry name" value="ANK_REP_REGION"/>
    <property type="match status" value="2"/>
</dbReference>
<dbReference type="EMBL" id="BMID01000001">
    <property type="protein sequence ID" value="GGA09683.1"/>
    <property type="molecule type" value="Genomic_DNA"/>
</dbReference>
<protein>
    <recommendedName>
        <fullName evidence="7">Ankyrin repeat domain-containing protein</fullName>
    </recommendedName>
</protein>
<organism evidence="5 6">
    <name type="scientific">Blastomonas marina</name>
    <dbReference type="NCBI Taxonomy" id="1867408"/>
    <lineage>
        <taxon>Bacteria</taxon>
        <taxon>Pseudomonadati</taxon>
        <taxon>Pseudomonadota</taxon>
        <taxon>Alphaproteobacteria</taxon>
        <taxon>Sphingomonadales</taxon>
        <taxon>Sphingomonadaceae</taxon>
        <taxon>Blastomonas</taxon>
    </lineage>
</organism>
<keyword evidence="6" id="KW-1185">Reference proteome</keyword>